<evidence type="ECO:0000313" key="1">
    <source>
        <dbReference type="EMBL" id="OLR92871.1"/>
    </source>
</evidence>
<dbReference type="RefSeq" id="WP_075975387.1">
    <property type="nucleotide sequence ID" value="NZ_MKQR01000014.1"/>
</dbReference>
<evidence type="ECO:0008006" key="3">
    <source>
        <dbReference type="Google" id="ProtNLM"/>
    </source>
</evidence>
<dbReference type="InterPro" id="IPR010667">
    <property type="entry name" value="Phage_T4_Gp19"/>
</dbReference>
<dbReference type="GO" id="GO:0005198">
    <property type="term" value="F:structural molecule activity"/>
    <property type="evidence" value="ECO:0007669"/>
    <property type="project" value="InterPro"/>
</dbReference>
<accession>A0A1Q9LLH3</accession>
<proteinExistence type="predicted"/>
<comment type="caution">
    <text evidence="1">The sequence shown here is derived from an EMBL/GenBank/DDBJ whole genome shotgun (WGS) entry which is preliminary data.</text>
</comment>
<organism evidence="1 2">
    <name type="scientific">Actinokineospora bangkokensis</name>
    <dbReference type="NCBI Taxonomy" id="1193682"/>
    <lineage>
        <taxon>Bacteria</taxon>
        <taxon>Bacillati</taxon>
        <taxon>Actinomycetota</taxon>
        <taxon>Actinomycetes</taxon>
        <taxon>Pseudonocardiales</taxon>
        <taxon>Pseudonocardiaceae</taxon>
        <taxon>Actinokineospora</taxon>
    </lineage>
</organism>
<keyword evidence="2" id="KW-1185">Reference proteome</keyword>
<dbReference type="EMBL" id="MKQR01000014">
    <property type="protein sequence ID" value="OLR92871.1"/>
    <property type="molecule type" value="Genomic_DNA"/>
</dbReference>
<dbReference type="AlphaFoldDB" id="A0A1Q9LLH3"/>
<dbReference type="STRING" id="1193682.BJP25_19290"/>
<protein>
    <recommendedName>
        <fullName evidence="3">Phage tail protein</fullName>
    </recommendedName>
</protein>
<name>A0A1Q9LLH3_9PSEU</name>
<evidence type="ECO:0000313" key="2">
    <source>
        <dbReference type="Proteomes" id="UP000186040"/>
    </source>
</evidence>
<gene>
    <name evidence="1" type="ORF">BJP25_19290</name>
</gene>
<dbReference type="Proteomes" id="UP000186040">
    <property type="component" value="Unassembled WGS sequence"/>
</dbReference>
<dbReference type="Pfam" id="PF06841">
    <property type="entry name" value="Phage_T4_gp19"/>
    <property type="match status" value="1"/>
</dbReference>
<reference evidence="1 2" key="1">
    <citation type="submission" date="2016-10" db="EMBL/GenBank/DDBJ databases">
        <title>The Draft Genome Sequence of Actinokineospora bangkokensis 44EHWT reveals the biosynthetic pathway of antifungal compounds Thailandins with unusual extender unit butylmalonyl-CoA.</title>
        <authorList>
            <person name="Greule A."/>
            <person name="Intra B."/>
            <person name="Flemming S."/>
            <person name="Rommel M.G."/>
            <person name="Panbangred W."/>
            <person name="Bechthold A."/>
        </authorList>
    </citation>
    <scope>NUCLEOTIDE SEQUENCE [LARGE SCALE GENOMIC DNA]</scope>
    <source>
        <strain evidence="1 2">44EHW</strain>
    </source>
</reference>
<dbReference type="OrthoDB" id="9790161at2"/>
<sequence>MGQVVSAARFVVMCDGWSTGLGFSELAGFSSAVEHSEHDYNGLLGNVHSKQFGRAKPPSITLRRGLDGEGFARIFAWHALARMNNPLAKVPAMFMIMDAAGDTKAACVLENAWCSRVEMDTVAAGAAGVVMMKTTIECDSIMLA</sequence>